<dbReference type="HOGENOM" id="CLU_041018_0_0_10"/>
<dbReference type="FunFam" id="1.20.120.220:FF:000007">
    <property type="entry name" value="ATP synthase subunit a"/>
    <property type="match status" value="1"/>
</dbReference>
<comment type="function">
    <text evidence="11 12">Key component of the proton channel; it plays a direct role in the translocation of protons across the membrane.</text>
</comment>
<evidence type="ECO:0000256" key="2">
    <source>
        <dbReference type="ARBA" id="ARBA00006810"/>
    </source>
</evidence>
<gene>
    <name evidence="11" type="primary">atpB</name>
    <name evidence="13" type="ordered locus">Bache_2489</name>
</gene>
<evidence type="ECO:0000256" key="8">
    <source>
        <dbReference type="ARBA" id="ARBA00023065"/>
    </source>
</evidence>
<dbReference type="CDD" id="cd00310">
    <property type="entry name" value="ATP-synt_Fo_a_6"/>
    <property type="match status" value="1"/>
</dbReference>
<dbReference type="RefSeq" id="WP_013548043.1">
    <property type="nucleotide sequence ID" value="NC_014933.1"/>
</dbReference>
<feature type="transmembrane region" description="Helical" evidence="11">
    <location>
        <begin position="247"/>
        <end position="268"/>
    </location>
</feature>
<keyword evidence="7 11" id="KW-1133">Transmembrane helix</keyword>
<keyword evidence="10 11" id="KW-0066">ATP synthesis</keyword>
<keyword evidence="5 11" id="KW-0812">Transmembrane</keyword>
<comment type="subunit">
    <text evidence="11">F-type ATPases have 2 components, CF(1) - the catalytic core - and CF(0) - the membrane proton channel. CF(1) has five subunits: alpha(3), beta(3), gamma(1), delta(1), epsilon(1). CF(0) has three main subunits: a(1), b(2) and c(9-12). The alpha and beta chains form an alternating ring which encloses part of the gamma chain. CF(1) is attached to CF(0) by a central stalk formed by the gamma and epsilon chains, while a peripheral stalk is formed by the delta and b chains.</text>
</comment>
<evidence type="ECO:0000256" key="3">
    <source>
        <dbReference type="ARBA" id="ARBA00022448"/>
    </source>
</evidence>
<dbReference type="PRINTS" id="PR00123">
    <property type="entry name" value="ATPASEA"/>
</dbReference>
<dbReference type="HAMAP" id="MF_01393">
    <property type="entry name" value="ATP_synth_a_bact"/>
    <property type="match status" value="1"/>
</dbReference>
<keyword evidence="9 11" id="KW-0472">Membrane</keyword>
<dbReference type="EMBL" id="CP002352">
    <property type="protein sequence ID" value="ADV44454.1"/>
    <property type="molecule type" value="Genomic_DNA"/>
</dbReference>
<feature type="transmembrane region" description="Helical" evidence="11">
    <location>
        <begin position="288"/>
        <end position="308"/>
    </location>
</feature>
<comment type="subcellular location">
    <subcellularLocation>
        <location evidence="11">Cell inner membrane</location>
        <topology evidence="11">Multi-pass membrane protein</topology>
    </subcellularLocation>
    <subcellularLocation>
        <location evidence="12">Cell membrane</location>
        <topology evidence="12">Multi-pass membrane protein</topology>
    </subcellularLocation>
    <subcellularLocation>
        <location evidence="1">Membrane</location>
        <topology evidence="1">Multi-pass membrane protein</topology>
    </subcellularLocation>
</comment>
<comment type="similarity">
    <text evidence="2 11 12">Belongs to the ATPase A chain family.</text>
</comment>
<evidence type="ECO:0000256" key="4">
    <source>
        <dbReference type="ARBA" id="ARBA00022547"/>
    </source>
</evidence>
<dbReference type="GO" id="GO:0046933">
    <property type="term" value="F:proton-transporting ATP synthase activity, rotational mechanism"/>
    <property type="evidence" value="ECO:0007669"/>
    <property type="project" value="UniProtKB-UniRule"/>
</dbReference>
<organism evidence="13 14">
    <name type="scientific">Bacteroides helcogenes (strain ATCC 35417 / DSM 20613 / JCM 6297 / CCUG 15421 / P 36-108)</name>
    <dbReference type="NCBI Taxonomy" id="693979"/>
    <lineage>
        <taxon>Bacteria</taxon>
        <taxon>Pseudomonadati</taxon>
        <taxon>Bacteroidota</taxon>
        <taxon>Bacteroidia</taxon>
        <taxon>Bacteroidales</taxon>
        <taxon>Bacteroidaceae</taxon>
        <taxon>Bacteroides</taxon>
    </lineage>
</organism>
<keyword evidence="11" id="KW-1003">Cell membrane</keyword>
<reference evidence="13 14" key="2">
    <citation type="journal article" date="2011" name="Stand. Genomic Sci.">
        <title>Complete genome sequence of Bacteroides helcogenes type strain (P 36-108).</title>
        <authorList>
            <person name="Pati A."/>
            <person name="Gronow S."/>
            <person name="Zeytun A."/>
            <person name="Lapidus A."/>
            <person name="Nolan M."/>
            <person name="Hammon N."/>
            <person name="Deshpande S."/>
            <person name="Cheng J.F."/>
            <person name="Tapia R."/>
            <person name="Han C."/>
            <person name="Goodwin L."/>
            <person name="Pitluck S."/>
            <person name="Liolios K."/>
            <person name="Pagani I."/>
            <person name="Ivanova N."/>
            <person name="Mavromatis K."/>
            <person name="Chen A."/>
            <person name="Palaniappan K."/>
            <person name="Land M."/>
            <person name="Hauser L."/>
            <person name="Chang Y.J."/>
            <person name="Jeffries C.D."/>
            <person name="Detter J.C."/>
            <person name="Brambilla E."/>
            <person name="Rohde M."/>
            <person name="Goker M."/>
            <person name="Woyke T."/>
            <person name="Bristow J."/>
            <person name="Eisen J.A."/>
            <person name="Markowitz V."/>
            <person name="Hugenholtz P."/>
            <person name="Kyrpides N.C."/>
            <person name="Klenk H.P."/>
            <person name="Lucas S."/>
        </authorList>
    </citation>
    <scope>NUCLEOTIDE SEQUENCE [LARGE SCALE GENOMIC DNA]</scope>
    <source>
        <strain evidence="14">ATCC 35417 / DSM 20613 / JCM 6297 / CCUG 15421 / P 36-108</strain>
    </source>
</reference>
<dbReference type="SUPFAM" id="SSF81336">
    <property type="entry name" value="F1F0 ATP synthase subunit A"/>
    <property type="match status" value="1"/>
</dbReference>
<dbReference type="PANTHER" id="PTHR11410:SF0">
    <property type="entry name" value="ATP SYNTHASE SUBUNIT A"/>
    <property type="match status" value="1"/>
</dbReference>
<keyword evidence="11" id="KW-0997">Cell inner membrane</keyword>
<feature type="transmembrane region" description="Helical" evidence="11">
    <location>
        <begin position="179"/>
        <end position="196"/>
    </location>
</feature>
<proteinExistence type="inferred from homology"/>
<keyword evidence="6 11" id="KW-0375">Hydrogen ion transport</keyword>
<feature type="transmembrane region" description="Helical" evidence="11">
    <location>
        <begin position="315"/>
        <end position="334"/>
    </location>
</feature>
<evidence type="ECO:0000256" key="6">
    <source>
        <dbReference type="ARBA" id="ARBA00022781"/>
    </source>
</evidence>
<evidence type="ECO:0000313" key="13">
    <source>
        <dbReference type="EMBL" id="ADV44454.1"/>
    </source>
</evidence>
<keyword evidence="3 11" id="KW-0813">Transport</keyword>
<keyword evidence="8 11" id="KW-0406">Ion transport</keyword>
<protein>
    <recommendedName>
        <fullName evidence="11 12">ATP synthase subunit a</fullName>
    </recommendedName>
    <alternativeName>
        <fullName evidence="11">ATP synthase F0 sector subunit a</fullName>
    </alternativeName>
    <alternativeName>
        <fullName evidence="11">F-ATPase subunit 6</fullName>
    </alternativeName>
</protein>
<name>E6SV88_BACT6</name>
<dbReference type="Pfam" id="PF00119">
    <property type="entry name" value="ATP-synt_A"/>
    <property type="match status" value="1"/>
</dbReference>
<evidence type="ECO:0000256" key="10">
    <source>
        <dbReference type="ARBA" id="ARBA00023310"/>
    </source>
</evidence>
<evidence type="ECO:0000256" key="5">
    <source>
        <dbReference type="ARBA" id="ARBA00022692"/>
    </source>
</evidence>
<dbReference type="KEGG" id="bhl:Bache_2489"/>
<accession>E6SV88</accession>
<dbReference type="AlphaFoldDB" id="E6SV88"/>
<evidence type="ECO:0000313" key="14">
    <source>
        <dbReference type="Proteomes" id="UP000008630"/>
    </source>
</evidence>
<keyword evidence="14" id="KW-1185">Reference proteome</keyword>
<evidence type="ECO:0000256" key="1">
    <source>
        <dbReference type="ARBA" id="ARBA00004141"/>
    </source>
</evidence>
<dbReference type="PANTHER" id="PTHR11410">
    <property type="entry name" value="ATP SYNTHASE SUBUNIT A"/>
    <property type="match status" value="1"/>
</dbReference>
<feature type="transmembrane region" description="Helical" evidence="11">
    <location>
        <begin position="216"/>
        <end position="235"/>
    </location>
</feature>
<dbReference type="eggNOG" id="COG0356">
    <property type="taxonomic scope" value="Bacteria"/>
</dbReference>
<sequence>MRQLRNILTGISFTLGLLMPLSGYADSISNPMRGLETELESGSRHDDVPVAGQKESTVDVKEIVFGHIGDSYEWHITTWGKTHITIPLPVILYSTTTGWHTFLSSHLEENRGTYEGFSIAPTGSKYEGKLVEYDAAGNEIRPLDISITKVTLALLLNSLLLLVIILGVAQWYRRHPQDSAAPGGFIGFVEMFIMMVNDDIIKSCVGPKYRKFAPYLLTAFFFIFINNMMGLIPFFPGGANVTGNIAITMVLALCTFIAVNFFGTKAYWKDIFWPDVPWWLKVPIPMMPFIEFFGILTKPFALMIRLFANMLAGHMAMLVLTCLIFISASMGPVLNGTLTVASVLFNVFMNALEVLVAFIQAYVFTMLSAVFIGLAQEEHKEPKTEERKVGETKALAEK</sequence>
<dbReference type="Proteomes" id="UP000008630">
    <property type="component" value="Chromosome"/>
</dbReference>
<evidence type="ECO:0000256" key="11">
    <source>
        <dbReference type="HAMAP-Rule" id="MF_01393"/>
    </source>
</evidence>
<dbReference type="InterPro" id="IPR035908">
    <property type="entry name" value="F0_ATP_A_sf"/>
</dbReference>
<feature type="transmembrane region" description="Helical" evidence="11">
    <location>
        <begin position="150"/>
        <end position="172"/>
    </location>
</feature>
<feature type="transmembrane region" description="Helical" evidence="11">
    <location>
        <begin position="354"/>
        <end position="375"/>
    </location>
</feature>
<keyword evidence="4 11" id="KW-0138">CF(0)</keyword>
<dbReference type="Gene3D" id="1.20.120.220">
    <property type="entry name" value="ATP synthase, F0 complex, subunit A"/>
    <property type="match status" value="1"/>
</dbReference>
<dbReference type="NCBIfam" id="TIGR01131">
    <property type="entry name" value="ATP_synt_6_or_A"/>
    <property type="match status" value="1"/>
</dbReference>
<evidence type="ECO:0000256" key="9">
    <source>
        <dbReference type="ARBA" id="ARBA00023136"/>
    </source>
</evidence>
<evidence type="ECO:0000256" key="7">
    <source>
        <dbReference type="ARBA" id="ARBA00022989"/>
    </source>
</evidence>
<dbReference type="PATRIC" id="fig|693979.3.peg.2604"/>
<dbReference type="OrthoDB" id="9809130at2"/>
<dbReference type="STRING" id="693979.Bache_2489"/>
<dbReference type="InterPro" id="IPR000568">
    <property type="entry name" value="ATP_synth_F0_asu"/>
</dbReference>
<reference key="1">
    <citation type="submission" date="2010-11" db="EMBL/GenBank/DDBJ databases">
        <title>The complete genome of Bacteroides helcogenes P 36-108.</title>
        <authorList>
            <consortium name="US DOE Joint Genome Institute (JGI-PGF)"/>
            <person name="Lucas S."/>
            <person name="Copeland A."/>
            <person name="Lapidus A."/>
            <person name="Bruce D."/>
            <person name="Goodwin L."/>
            <person name="Pitluck S."/>
            <person name="Kyrpides N."/>
            <person name="Mavromatis K."/>
            <person name="Ivanova N."/>
            <person name="Zeytun A."/>
            <person name="Brettin T."/>
            <person name="Detter J.C."/>
            <person name="Tapia R."/>
            <person name="Han C."/>
            <person name="Land M."/>
            <person name="Hauser L."/>
            <person name="Markowitz V."/>
            <person name="Cheng J.-F."/>
            <person name="Hugenholtz P."/>
            <person name="Woyke T."/>
            <person name="Wu D."/>
            <person name="Gronow S."/>
            <person name="Wellnitz S."/>
            <person name="Brambilla E."/>
            <person name="Klenk H.-P."/>
            <person name="Eisen J.A."/>
        </authorList>
    </citation>
    <scope>NUCLEOTIDE SEQUENCE</scope>
    <source>
        <strain>P 36-108</strain>
    </source>
</reference>
<dbReference type="GO" id="GO:0005886">
    <property type="term" value="C:plasma membrane"/>
    <property type="evidence" value="ECO:0007669"/>
    <property type="project" value="UniProtKB-SubCell"/>
</dbReference>
<dbReference type="GO" id="GO:0045259">
    <property type="term" value="C:proton-transporting ATP synthase complex"/>
    <property type="evidence" value="ECO:0007669"/>
    <property type="project" value="UniProtKB-KW"/>
</dbReference>
<dbReference type="InterPro" id="IPR045083">
    <property type="entry name" value="ATP_synth_F0_asu_bact/mt"/>
</dbReference>
<evidence type="ECO:0000256" key="12">
    <source>
        <dbReference type="RuleBase" id="RU000483"/>
    </source>
</evidence>